<dbReference type="HOGENOM" id="CLU_049733_0_0_7"/>
<dbReference type="PATRIC" id="fig|1357400.3.peg.1020"/>
<dbReference type="InterPro" id="IPR011854">
    <property type="entry name" value="HypE"/>
</dbReference>
<dbReference type="EMBL" id="AZJI01000004">
    <property type="protein sequence ID" value="ETD23992.1"/>
    <property type="molecule type" value="Genomic_DNA"/>
</dbReference>
<evidence type="ECO:0000313" key="4">
    <source>
        <dbReference type="EMBL" id="ETD23992.1"/>
    </source>
</evidence>
<evidence type="ECO:0000259" key="3">
    <source>
        <dbReference type="Pfam" id="PF02769"/>
    </source>
</evidence>
<reference evidence="4 5" key="1">
    <citation type="journal article" date="2014" name="Genome Announc.">
        <title>Draft genome sequences of six enterohepatic helicobacter species isolated from humans and one from rhesus macaques.</title>
        <authorList>
            <person name="Shen Z."/>
            <person name="Sheh A."/>
            <person name="Young S.K."/>
            <person name="Abouelliel A."/>
            <person name="Ward D.V."/>
            <person name="Earl A.M."/>
            <person name="Fox J.G."/>
        </authorList>
    </citation>
    <scope>NUCLEOTIDE SEQUENCE [LARGE SCALE GENOMIC DNA]</scope>
    <source>
        <strain evidence="4 5">MIT 99-5501</strain>
    </source>
</reference>
<evidence type="ECO:0000259" key="2">
    <source>
        <dbReference type="Pfam" id="PF00586"/>
    </source>
</evidence>
<dbReference type="CDD" id="cd02197">
    <property type="entry name" value="HypE"/>
    <property type="match status" value="1"/>
</dbReference>
<organism evidence="4 5">
    <name type="scientific">Helicobacter macacae MIT 99-5501</name>
    <dbReference type="NCBI Taxonomy" id="1357400"/>
    <lineage>
        <taxon>Bacteria</taxon>
        <taxon>Pseudomonadati</taxon>
        <taxon>Campylobacterota</taxon>
        <taxon>Epsilonproteobacteria</taxon>
        <taxon>Campylobacterales</taxon>
        <taxon>Helicobacteraceae</taxon>
        <taxon>Helicobacter</taxon>
    </lineage>
</organism>
<comment type="similarity">
    <text evidence="1">Belongs to the HypE family.</text>
</comment>
<dbReference type="Pfam" id="PF00586">
    <property type="entry name" value="AIRS"/>
    <property type="match status" value="1"/>
</dbReference>
<keyword evidence="5" id="KW-1185">Reference proteome</keyword>
<feature type="domain" description="PurM-like N-terminal" evidence="2">
    <location>
        <begin position="44"/>
        <end position="159"/>
    </location>
</feature>
<dbReference type="PANTHER" id="PTHR30303:SF0">
    <property type="entry name" value="CARBAMOYL DEHYDRATASE HYPE"/>
    <property type="match status" value="1"/>
</dbReference>
<dbReference type="PANTHER" id="PTHR30303">
    <property type="entry name" value="HYDROGENASE ISOENZYMES FORMATION PROTEIN HYPE"/>
    <property type="match status" value="1"/>
</dbReference>
<dbReference type="InterPro" id="IPR036921">
    <property type="entry name" value="PurM-like_N_sf"/>
</dbReference>
<dbReference type="PIRSF" id="PIRSF005644">
    <property type="entry name" value="Hdrgns_mtr_HypE"/>
    <property type="match status" value="1"/>
</dbReference>
<dbReference type="eggNOG" id="COG0309">
    <property type="taxonomic scope" value="Bacteria"/>
</dbReference>
<dbReference type="STRING" id="1357400.HMPREF2086_00739"/>
<dbReference type="Gene3D" id="3.90.650.10">
    <property type="entry name" value="PurM-like C-terminal domain"/>
    <property type="match status" value="1"/>
</dbReference>
<sequence>MQKKRTQYTHATIPLAAGSGGAASDELIREIFLPHLGRFFVSEGEDAGVFSAGDSAKDFAISTDSFVISPIFFNGGDIGKLSICGSSNDVAMMGAKPEFITLGFMIEEGLGQDELEKIIKSIACEVECTGLKILSADTKVLPKGSIDKLFINTTCIGKVLKSGISSKALQNGDKIILSAPIGAHGASIFASREGIGLHSSLQSDCAQLYEMLEPLFSGDFGIHALRDATRGGLSAVLNEWANASKAQIEIDEECIHIDKEVRGVCEILGLEAYMLANEGVCALSVEPSQASKICEILRSHPLGRYASIIGEVTEVSNTHKANPNQNLAKNAKARVVLKNKWGSKRFMEYPQGELLPRIC</sequence>
<dbReference type="InterPro" id="IPR010918">
    <property type="entry name" value="PurM-like_C_dom"/>
</dbReference>
<protein>
    <submittedName>
        <fullName evidence="4">Hydrogenase expression/formation protein HypE</fullName>
    </submittedName>
</protein>
<dbReference type="Pfam" id="PF02769">
    <property type="entry name" value="AIRS_C"/>
    <property type="match status" value="1"/>
</dbReference>
<dbReference type="RefSeq" id="WP_023927463.1">
    <property type="nucleotide sequence ID" value="NZ_KI669454.1"/>
</dbReference>
<dbReference type="GO" id="GO:0051604">
    <property type="term" value="P:protein maturation"/>
    <property type="evidence" value="ECO:0007669"/>
    <property type="project" value="TreeGrafter"/>
</dbReference>
<evidence type="ECO:0000313" key="5">
    <source>
        <dbReference type="Proteomes" id="UP000018731"/>
    </source>
</evidence>
<dbReference type="InterPro" id="IPR016188">
    <property type="entry name" value="PurM-like_N"/>
</dbReference>
<accession>V8CA95</accession>
<dbReference type="InterPro" id="IPR036676">
    <property type="entry name" value="PurM-like_C_sf"/>
</dbReference>
<dbReference type="AlphaFoldDB" id="V8CA95"/>
<dbReference type="Proteomes" id="UP000018731">
    <property type="component" value="Unassembled WGS sequence"/>
</dbReference>
<proteinExistence type="inferred from homology"/>
<dbReference type="NCBIfam" id="TIGR02124">
    <property type="entry name" value="hypE"/>
    <property type="match status" value="1"/>
</dbReference>
<name>V8CA95_9HELI</name>
<feature type="domain" description="PurM-like C-terminal" evidence="3">
    <location>
        <begin position="171"/>
        <end position="315"/>
    </location>
</feature>
<dbReference type="SUPFAM" id="SSF56042">
    <property type="entry name" value="PurM C-terminal domain-like"/>
    <property type="match status" value="1"/>
</dbReference>
<comment type="caution">
    <text evidence="4">The sequence shown here is derived from an EMBL/GenBank/DDBJ whole genome shotgun (WGS) entry which is preliminary data.</text>
</comment>
<dbReference type="Gene3D" id="3.30.1330.10">
    <property type="entry name" value="PurM-like, N-terminal domain"/>
    <property type="match status" value="1"/>
</dbReference>
<gene>
    <name evidence="4" type="ORF">HMPREF2086_00739</name>
</gene>
<dbReference type="OrthoDB" id="9801934at2"/>
<dbReference type="SUPFAM" id="SSF55326">
    <property type="entry name" value="PurM N-terminal domain-like"/>
    <property type="match status" value="1"/>
</dbReference>
<evidence type="ECO:0000256" key="1">
    <source>
        <dbReference type="ARBA" id="ARBA00006243"/>
    </source>
</evidence>